<proteinExistence type="inferred from homology"/>
<evidence type="ECO:0000313" key="9">
    <source>
        <dbReference type="EMBL" id="CAD7647749.1"/>
    </source>
</evidence>
<dbReference type="Proteomes" id="UP000728032">
    <property type="component" value="Unassembled WGS sequence"/>
</dbReference>
<evidence type="ECO:0000256" key="6">
    <source>
        <dbReference type="RuleBase" id="RU003968"/>
    </source>
</evidence>
<evidence type="ECO:0000313" key="10">
    <source>
        <dbReference type="Proteomes" id="UP000728032"/>
    </source>
</evidence>
<evidence type="ECO:0000256" key="4">
    <source>
        <dbReference type="ARBA" id="ARBA00022827"/>
    </source>
</evidence>
<dbReference type="OrthoDB" id="269227at2759"/>
<dbReference type="GO" id="GO:0050660">
    <property type="term" value="F:flavin adenine dinucleotide binding"/>
    <property type="evidence" value="ECO:0007669"/>
    <property type="project" value="InterPro"/>
</dbReference>
<dbReference type="PROSITE" id="PS00624">
    <property type="entry name" value="GMC_OXRED_2"/>
    <property type="match status" value="1"/>
</dbReference>
<feature type="domain" description="Glucose-methanol-choline oxidoreductase N-terminal" evidence="8">
    <location>
        <begin position="292"/>
        <end position="306"/>
    </location>
</feature>
<dbReference type="PIRSF" id="PIRSF000137">
    <property type="entry name" value="Alcohol_oxidase"/>
    <property type="match status" value="1"/>
</dbReference>
<sequence>MVSISISLQLISISVVILNRQTIHDSVSDRQWDDTYDYIVIGAGAAGSVVAYRLAEDCRTRVLLLEAGGPQSVETDIPTNSRSLLNSDYNWNFHTVPQTWFTPYRVPEPRGRAIGGSSTINNMIYNRGNRRDFDLWVTEFGAYGWSYDEILYYFIKSENNTDYNIVSANPGYHGTNGRVKISLNPSPAPILLIHNRVLNELGLPDTDINGPQQLGTTIAQSFIYEGIRSSTGNSYLEPNPFPKNLHILTHAFVTKILFNTINNKLTATGVEFAKNGYVYHVMANIEVILSAGAFNSPQILMLSGIGPKDHLTQLGIPVLVDLPVGNNLQDHPTTSIHTTLNDERLAAPGPLLNVQQLYEELVEKTGPLSVLTSSIFFYTTHSIKDKEWPNTYMYSIAEYVSNLNNTVAEMPAHRDVWMEYFRPYLNRHLLLTSPHLSRIRSYGTLRLASSDPF</sequence>
<protein>
    <recommendedName>
        <fullName evidence="7 8">Glucose-methanol-choline oxidoreductase N-terminal domain-containing protein</fullName>
    </recommendedName>
</protein>
<feature type="non-terminal residue" evidence="9">
    <location>
        <position position="1"/>
    </location>
</feature>
<dbReference type="PANTHER" id="PTHR11552">
    <property type="entry name" value="GLUCOSE-METHANOL-CHOLINE GMC OXIDOREDUCTASE"/>
    <property type="match status" value="1"/>
</dbReference>
<dbReference type="EMBL" id="CAJPVJ010002869">
    <property type="protein sequence ID" value="CAG2166890.1"/>
    <property type="molecule type" value="Genomic_DNA"/>
</dbReference>
<name>A0A7R9LW56_9ACAR</name>
<evidence type="ECO:0000259" key="7">
    <source>
        <dbReference type="PROSITE" id="PS00623"/>
    </source>
</evidence>
<evidence type="ECO:0000256" key="1">
    <source>
        <dbReference type="ARBA" id="ARBA00001974"/>
    </source>
</evidence>
<dbReference type="Gene3D" id="3.50.50.60">
    <property type="entry name" value="FAD/NAD(P)-binding domain"/>
    <property type="match status" value="1"/>
</dbReference>
<dbReference type="Gene3D" id="3.30.560.10">
    <property type="entry name" value="Glucose Oxidase, domain 3"/>
    <property type="match status" value="1"/>
</dbReference>
<keyword evidence="3 6" id="KW-0285">Flavoprotein</keyword>
<dbReference type="InterPro" id="IPR012132">
    <property type="entry name" value="GMC_OxRdtase"/>
</dbReference>
<comment type="cofactor">
    <cofactor evidence="1 5">
        <name>FAD</name>
        <dbReference type="ChEBI" id="CHEBI:57692"/>
    </cofactor>
</comment>
<dbReference type="InterPro" id="IPR036188">
    <property type="entry name" value="FAD/NAD-bd_sf"/>
</dbReference>
<dbReference type="SUPFAM" id="SSF51905">
    <property type="entry name" value="FAD/NAD(P)-binding domain"/>
    <property type="match status" value="1"/>
</dbReference>
<gene>
    <name evidence="9" type="ORF">ONB1V03_LOCUS6405</name>
</gene>
<organism evidence="9">
    <name type="scientific">Oppiella nova</name>
    <dbReference type="NCBI Taxonomy" id="334625"/>
    <lineage>
        <taxon>Eukaryota</taxon>
        <taxon>Metazoa</taxon>
        <taxon>Ecdysozoa</taxon>
        <taxon>Arthropoda</taxon>
        <taxon>Chelicerata</taxon>
        <taxon>Arachnida</taxon>
        <taxon>Acari</taxon>
        <taxon>Acariformes</taxon>
        <taxon>Sarcoptiformes</taxon>
        <taxon>Oribatida</taxon>
        <taxon>Brachypylina</taxon>
        <taxon>Oppioidea</taxon>
        <taxon>Oppiidae</taxon>
        <taxon>Oppiella</taxon>
    </lineage>
</organism>
<feature type="binding site" evidence="5">
    <location>
        <position position="253"/>
    </location>
    <ligand>
        <name>FAD</name>
        <dbReference type="ChEBI" id="CHEBI:57692"/>
    </ligand>
</feature>
<dbReference type="AlphaFoldDB" id="A0A7R9LW56"/>
<evidence type="ECO:0000256" key="2">
    <source>
        <dbReference type="ARBA" id="ARBA00010790"/>
    </source>
</evidence>
<accession>A0A7R9LW56</accession>
<dbReference type="PROSITE" id="PS00623">
    <property type="entry name" value="GMC_OXRED_1"/>
    <property type="match status" value="1"/>
</dbReference>
<dbReference type="InterPro" id="IPR000172">
    <property type="entry name" value="GMC_OxRdtase_N"/>
</dbReference>
<dbReference type="Pfam" id="PF00732">
    <property type="entry name" value="GMC_oxred_N"/>
    <property type="match status" value="1"/>
</dbReference>
<dbReference type="PANTHER" id="PTHR11552:SF147">
    <property type="entry name" value="CHOLINE DEHYDROGENASE, MITOCHONDRIAL"/>
    <property type="match status" value="1"/>
</dbReference>
<feature type="domain" description="Glucose-methanol-choline oxidoreductase N-terminal" evidence="7">
    <location>
        <begin position="111"/>
        <end position="134"/>
    </location>
</feature>
<evidence type="ECO:0000259" key="8">
    <source>
        <dbReference type="PROSITE" id="PS00624"/>
    </source>
</evidence>
<comment type="similarity">
    <text evidence="2 6">Belongs to the GMC oxidoreductase family.</text>
</comment>
<evidence type="ECO:0000256" key="3">
    <source>
        <dbReference type="ARBA" id="ARBA00022630"/>
    </source>
</evidence>
<keyword evidence="4 5" id="KW-0274">FAD</keyword>
<evidence type="ECO:0000256" key="5">
    <source>
        <dbReference type="PIRSR" id="PIRSR000137-2"/>
    </source>
</evidence>
<dbReference type="GO" id="GO:0016614">
    <property type="term" value="F:oxidoreductase activity, acting on CH-OH group of donors"/>
    <property type="evidence" value="ECO:0007669"/>
    <property type="project" value="InterPro"/>
</dbReference>
<keyword evidence="10" id="KW-1185">Reference proteome</keyword>
<reference evidence="9" key="1">
    <citation type="submission" date="2020-11" db="EMBL/GenBank/DDBJ databases">
        <authorList>
            <person name="Tran Van P."/>
        </authorList>
    </citation>
    <scope>NUCLEOTIDE SEQUENCE</scope>
</reference>
<dbReference type="EMBL" id="OC917694">
    <property type="protein sequence ID" value="CAD7647749.1"/>
    <property type="molecule type" value="Genomic_DNA"/>
</dbReference>